<dbReference type="Gene3D" id="3.40.50.2300">
    <property type="match status" value="1"/>
</dbReference>
<dbReference type="SMART" id="SM00226">
    <property type="entry name" value="LMWPc"/>
    <property type="match status" value="1"/>
</dbReference>
<dbReference type="InterPro" id="IPR050438">
    <property type="entry name" value="LMW_PTPase"/>
</dbReference>
<dbReference type="PANTHER" id="PTHR11717">
    <property type="entry name" value="LOW MOLECULAR WEIGHT PROTEIN TYROSINE PHOSPHATASE"/>
    <property type="match status" value="1"/>
</dbReference>
<feature type="active site" description="Nucleophile" evidence="6">
    <location>
        <position position="8"/>
    </location>
</feature>
<gene>
    <name evidence="8" type="ORF">EDD72_10823</name>
</gene>
<evidence type="ECO:0000313" key="9">
    <source>
        <dbReference type="Proteomes" id="UP000295788"/>
    </source>
</evidence>
<dbReference type="Proteomes" id="UP000295788">
    <property type="component" value="Unassembled WGS sequence"/>
</dbReference>
<keyword evidence="4" id="KW-0904">Protein phosphatase</keyword>
<dbReference type="PANTHER" id="PTHR11717:SF7">
    <property type="entry name" value="LOW MOLECULAR WEIGHT PHOSPHOTYROSINE PROTEIN PHOSPHATASE"/>
    <property type="match status" value="1"/>
</dbReference>
<reference evidence="8 9" key="1">
    <citation type="submission" date="2019-03" db="EMBL/GenBank/DDBJ databases">
        <title>Genomic Encyclopedia of Type Strains, Phase IV (KMG-IV): sequencing the most valuable type-strain genomes for metagenomic binning, comparative biology and taxonomic classification.</title>
        <authorList>
            <person name="Goeker M."/>
        </authorList>
    </citation>
    <scope>NUCLEOTIDE SEQUENCE [LARGE SCALE GENOMIC DNA]</scope>
    <source>
        <strain evidence="8 9">DSM 23802</strain>
    </source>
</reference>
<comment type="caution">
    <text evidence="8">The sequence shown here is derived from an EMBL/GenBank/DDBJ whole genome shotgun (WGS) entry which is preliminary data.</text>
</comment>
<dbReference type="OrthoDB" id="9784339at2"/>
<sequence length="156" mass="17968">MIKVLFVCLGNICRSPMAEAVFRDMVKKEGLGDKITVDSAGIGHWHEGEQPHHGTRSILDQYQISYKGIFARQIRPSDLKEFDYIIAMDEGNLDSLRQLAGGKETGYIARLLDFVPHLNEKDIEDPYYTGRFDYVYQLVTKGCKHLLDFIRERQEI</sequence>
<feature type="active site" evidence="6">
    <location>
        <position position="14"/>
    </location>
</feature>
<dbReference type="EC" id="3.1.3.48" evidence="2"/>
<proteinExistence type="inferred from homology"/>
<dbReference type="InterPro" id="IPR036196">
    <property type="entry name" value="Ptyr_pPase_sf"/>
</dbReference>
<evidence type="ECO:0000256" key="6">
    <source>
        <dbReference type="PIRSR" id="PIRSR617867-1"/>
    </source>
</evidence>
<name>A0A4R3KGH8_9BACI</name>
<dbReference type="InterPro" id="IPR023485">
    <property type="entry name" value="Ptyr_pPase"/>
</dbReference>
<feature type="domain" description="Phosphotyrosine protein phosphatase I" evidence="7">
    <location>
        <begin position="2"/>
        <end position="149"/>
    </location>
</feature>
<dbReference type="AlphaFoldDB" id="A0A4R3KGH8"/>
<dbReference type="CDD" id="cd16343">
    <property type="entry name" value="LMWPTP"/>
    <property type="match status" value="1"/>
</dbReference>
<dbReference type="RefSeq" id="WP_132768569.1">
    <property type="nucleotide sequence ID" value="NZ_SMAB01000008.1"/>
</dbReference>
<evidence type="ECO:0000259" key="7">
    <source>
        <dbReference type="SMART" id="SM00226"/>
    </source>
</evidence>
<dbReference type="EMBL" id="SMAB01000008">
    <property type="protein sequence ID" value="TCS82534.1"/>
    <property type="molecule type" value="Genomic_DNA"/>
</dbReference>
<feature type="active site" description="Proton donor" evidence="6">
    <location>
        <position position="125"/>
    </location>
</feature>
<evidence type="ECO:0000313" key="8">
    <source>
        <dbReference type="EMBL" id="TCS82534.1"/>
    </source>
</evidence>
<accession>A0A4R3KGH8</accession>
<dbReference type="GO" id="GO:0004725">
    <property type="term" value="F:protein tyrosine phosphatase activity"/>
    <property type="evidence" value="ECO:0007669"/>
    <property type="project" value="UniProtKB-EC"/>
</dbReference>
<dbReference type="PRINTS" id="PR00719">
    <property type="entry name" value="LMWPTPASE"/>
</dbReference>
<dbReference type="SUPFAM" id="SSF52788">
    <property type="entry name" value="Phosphotyrosine protein phosphatases I"/>
    <property type="match status" value="1"/>
</dbReference>
<dbReference type="InterPro" id="IPR017867">
    <property type="entry name" value="Tyr_phospatase_low_mol_wt"/>
</dbReference>
<comment type="catalytic activity">
    <reaction evidence="5">
        <text>O-phospho-L-tyrosyl-[protein] + H2O = L-tyrosyl-[protein] + phosphate</text>
        <dbReference type="Rhea" id="RHEA:10684"/>
        <dbReference type="Rhea" id="RHEA-COMP:10136"/>
        <dbReference type="Rhea" id="RHEA-COMP:20101"/>
        <dbReference type="ChEBI" id="CHEBI:15377"/>
        <dbReference type="ChEBI" id="CHEBI:43474"/>
        <dbReference type="ChEBI" id="CHEBI:46858"/>
        <dbReference type="ChEBI" id="CHEBI:61978"/>
        <dbReference type="EC" id="3.1.3.48"/>
    </reaction>
</comment>
<dbReference type="FunFam" id="3.40.50.2300:FF:000113">
    <property type="entry name" value="Low molecular weight protein-tyrosine-phosphatase"/>
    <property type="match status" value="1"/>
</dbReference>
<keyword evidence="3" id="KW-0378">Hydrolase</keyword>
<evidence type="ECO:0000256" key="4">
    <source>
        <dbReference type="ARBA" id="ARBA00022912"/>
    </source>
</evidence>
<evidence type="ECO:0000256" key="5">
    <source>
        <dbReference type="ARBA" id="ARBA00051722"/>
    </source>
</evidence>
<evidence type="ECO:0000256" key="3">
    <source>
        <dbReference type="ARBA" id="ARBA00022801"/>
    </source>
</evidence>
<comment type="similarity">
    <text evidence="1">Belongs to the low molecular weight phosphotyrosine protein phosphatase family.</text>
</comment>
<dbReference type="Pfam" id="PF01451">
    <property type="entry name" value="LMWPc"/>
    <property type="match status" value="1"/>
</dbReference>
<evidence type="ECO:0000256" key="1">
    <source>
        <dbReference type="ARBA" id="ARBA00011063"/>
    </source>
</evidence>
<protein>
    <recommendedName>
        <fullName evidence="2">protein-tyrosine-phosphatase</fullName>
        <ecNumber evidence="2">3.1.3.48</ecNumber>
    </recommendedName>
</protein>
<keyword evidence="9" id="KW-1185">Reference proteome</keyword>
<evidence type="ECO:0000256" key="2">
    <source>
        <dbReference type="ARBA" id="ARBA00013064"/>
    </source>
</evidence>
<organism evidence="8 9">
    <name type="scientific">Tepidibacillus fermentans</name>
    <dbReference type="NCBI Taxonomy" id="1281767"/>
    <lineage>
        <taxon>Bacteria</taxon>
        <taxon>Bacillati</taxon>
        <taxon>Bacillota</taxon>
        <taxon>Bacilli</taxon>
        <taxon>Bacillales</taxon>
        <taxon>Bacillaceae</taxon>
        <taxon>Tepidibacillus</taxon>
    </lineage>
</organism>